<reference evidence="1" key="1">
    <citation type="journal article" date="2014" name="Int. J. Syst. Evol. Microbiol.">
        <title>Complete genome sequence of Corynebacterium casei LMG S-19264T (=DSM 44701T), isolated from a smear-ripened cheese.</title>
        <authorList>
            <consortium name="US DOE Joint Genome Institute (JGI-PGF)"/>
            <person name="Walter F."/>
            <person name="Albersmeier A."/>
            <person name="Kalinowski J."/>
            <person name="Ruckert C."/>
        </authorList>
    </citation>
    <scope>NUCLEOTIDE SEQUENCE</scope>
    <source>
        <strain evidence="1">KCTC 32182</strain>
    </source>
</reference>
<dbReference type="CDD" id="cd11537">
    <property type="entry name" value="NTP-PPase_RS21-C6_like"/>
    <property type="match status" value="1"/>
</dbReference>
<gene>
    <name evidence="1" type="ORF">GCM10011289_14620</name>
</gene>
<dbReference type="Gene3D" id="1.10.287.1080">
    <property type="entry name" value="MazG-like"/>
    <property type="match status" value="1"/>
</dbReference>
<dbReference type="RefSeq" id="WP_189532795.1">
    <property type="nucleotide sequence ID" value="NZ_BMYX01000006.1"/>
</dbReference>
<sequence length="113" mass="12503">MADYLVDAAPLSAALETFAGERGWEPYLTARNLMLALTGEVGELAEIFQWMSDEEAANLSADPETFAHLQEEIADVLFYLVQLARVTGVDLDLASRDKIRKNARKYPAPSQEA</sequence>
<dbReference type="GO" id="GO:0006253">
    <property type="term" value="P:dCTP catabolic process"/>
    <property type="evidence" value="ECO:0007669"/>
    <property type="project" value="TreeGrafter"/>
</dbReference>
<dbReference type="PANTHER" id="PTHR46523:SF1">
    <property type="entry name" value="DCTP PYROPHOSPHATASE 1"/>
    <property type="match status" value="1"/>
</dbReference>
<dbReference type="SUPFAM" id="SSF101386">
    <property type="entry name" value="all-alpha NTP pyrophosphatases"/>
    <property type="match status" value="1"/>
</dbReference>
<dbReference type="PIRSF" id="PIRSF029826">
    <property type="entry name" value="UCP029826_pph"/>
    <property type="match status" value="1"/>
</dbReference>
<evidence type="ECO:0000313" key="2">
    <source>
        <dbReference type="Proteomes" id="UP000645257"/>
    </source>
</evidence>
<dbReference type="GO" id="GO:0005829">
    <property type="term" value="C:cytosol"/>
    <property type="evidence" value="ECO:0007669"/>
    <property type="project" value="TreeGrafter"/>
</dbReference>
<proteinExistence type="predicted"/>
<dbReference type="GO" id="GO:0042262">
    <property type="term" value="P:DNA protection"/>
    <property type="evidence" value="ECO:0007669"/>
    <property type="project" value="TreeGrafter"/>
</dbReference>
<protein>
    <submittedName>
        <fullName evidence="1">Nucleotide pyrophosphohydrolase</fullName>
    </submittedName>
</protein>
<dbReference type="Pfam" id="PF12643">
    <property type="entry name" value="MazG-like"/>
    <property type="match status" value="1"/>
</dbReference>
<dbReference type="AlphaFoldDB" id="A0A918P1F6"/>
<dbReference type="GO" id="GO:0047840">
    <property type="term" value="F:dCTP diphosphatase activity"/>
    <property type="evidence" value="ECO:0007669"/>
    <property type="project" value="TreeGrafter"/>
</dbReference>
<accession>A0A918P1F6</accession>
<dbReference type="EMBL" id="BMYX01000006">
    <property type="protein sequence ID" value="GGY12502.1"/>
    <property type="molecule type" value="Genomic_DNA"/>
</dbReference>
<dbReference type="Proteomes" id="UP000645257">
    <property type="component" value="Unassembled WGS sequence"/>
</dbReference>
<dbReference type="PANTHER" id="PTHR46523">
    <property type="entry name" value="DCTP PYROPHOSPHATASE 1"/>
    <property type="match status" value="1"/>
</dbReference>
<dbReference type="InterPro" id="IPR052555">
    <property type="entry name" value="dCTP_Pyrophosphatase"/>
</dbReference>
<organism evidence="1 2">
    <name type="scientific">Paludibacterium paludis</name>
    <dbReference type="NCBI Taxonomy" id="1225769"/>
    <lineage>
        <taxon>Bacteria</taxon>
        <taxon>Pseudomonadati</taxon>
        <taxon>Pseudomonadota</taxon>
        <taxon>Betaproteobacteria</taxon>
        <taxon>Neisseriales</taxon>
        <taxon>Chromobacteriaceae</taxon>
        <taxon>Paludibacterium</taxon>
    </lineage>
</organism>
<dbReference type="InterPro" id="IPR025984">
    <property type="entry name" value="DCTPP"/>
</dbReference>
<reference evidence="1" key="2">
    <citation type="submission" date="2020-09" db="EMBL/GenBank/DDBJ databases">
        <authorList>
            <person name="Sun Q."/>
            <person name="Kim S."/>
        </authorList>
    </citation>
    <scope>NUCLEOTIDE SEQUENCE</scope>
    <source>
        <strain evidence="1">KCTC 32182</strain>
    </source>
</reference>
<comment type="caution">
    <text evidence="1">The sequence shown here is derived from an EMBL/GenBank/DDBJ whole genome shotgun (WGS) entry which is preliminary data.</text>
</comment>
<evidence type="ECO:0000313" key="1">
    <source>
        <dbReference type="EMBL" id="GGY12502.1"/>
    </source>
</evidence>
<name>A0A918P1F6_9NEIS</name>
<keyword evidence="2" id="KW-1185">Reference proteome</keyword>